<feature type="binding site" evidence="2">
    <location>
        <position position="73"/>
    </location>
    <ligand>
        <name>Cu cation</name>
        <dbReference type="ChEBI" id="CHEBI:23378"/>
    </ligand>
</feature>
<proteinExistence type="inferred from homology"/>
<keyword evidence="3" id="KW-1015">Disulfide bond</keyword>
<dbReference type="SUPFAM" id="SSF52833">
    <property type="entry name" value="Thioredoxin-like"/>
    <property type="match status" value="1"/>
</dbReference>
<dbReference type="InterPro" id="IPR036249">
    <property type="entry name" value="Thioredoxin-like_sf"/>
</dbReference>
<sequence length="196" mass="21128">MRRAVLRTASALALSGVCEVSRAHNSAGIVKPPLDVPDMDLMLDTGRQTTLRKLLIGRATALQLMFTGCSATCPIQGALFAQVQNYLSNNTLPLQLVSCSIDPLGDNARAMQTWLARFGSRAGWVGAIPDPSKLDAWLDFLNGRAAGVDRHTGQVFFFNHQAQLNLRTVDFPQPEEVARLLVSLAGQGQGQGQGRS</sequence>
<dbReference type="InterPro" id="IPR003782">
    <property type="entry name" value="SCO1/SenC"/>
</dbReference>
<evidence type="ECO:0000313" key="4">
    <source>
        <dbReference type="EMBL" id="SIT39032.1"/>
    </source>
</evidence>
<dbReference type="EMBL" id="CYGX02000019">
    <property type="protein sequence ID" value="SIT39032.1"/>
    <property type="molecule type" value="Genomic_DNA"/>
</dbReference>
<dbReference type="GO" id="GO:0046872">
    <property type="term" value="F:metal ion binding"/>
    <property type="evidence" value="ECO:0007669"/>
    <property type="project" value="UniProtKB-KW"/>
</dbReference>
<protein>
    <recommendedName>
        <fullName evidence="6">Electron transport protein SCO1/SenC</fullName>
    </recommendedName>
</protein>
<evidence type="ECO:0000256" key="2">
    <source>
        <dbReference type="PIRSR" id="PIRSR603782-1"/>
    </source>
</evidence>
<dbReference type="Gene3D" id="3.40.30.10">
    <property type="entry name" value="Glutaredoxin"/>
    <property type="match status" value="1"/>
</dbReference>
<dbReference type="RefSeq" id="WP_094779284.1">
    <property type="nucleotide sequence ID" value="NZ_CYGX02000019.1"/>
</dbReference>
<evidence type="ECO:0000256" key="3">
    <source>
        <dbReference type="PIRSR" id="PIRSR603782-2"/>
    </source>
</evidence>
<keyword evidence="2" id="KW-0479">Metal-binding</keyword>
<dbReference type="AlphaFoldDB" id="A0A1N7RVA5"/>
<evidence type="ECO:0000313" key="5">
    <source>
        <dbReference type="Proteomes" id="UP000187012"/>
    </source>
</evidence>
<accession>A0A1N7RVA5</accession>
<name>A0A1N7RVA5_9BURK</name>
<dbReference type="OrthoDB" id="9180103at2"/>
<organism evidence="4 5">
    <name type="scientific">Paraburkholderia ribeironis</name>
    <dbReference type="NCBI Taxonomy" id="1247936"/>
    <lineage>
        <taxon>Bacteria</taxon>
        <taxon>Pseudomonadati</taxon>
        <taxon>Pseudomonadota</taxon>
        <taxon>Betaproteobacteria</taxon>
        <taxon>Burkholderiales</taxon>
        <taxon>Burkholderiaceae</taxon>
        <taxon>Paraburkholderia</taxon>
    </lineage>
</organism>
<gene>
    <name evidence="4" type="ORF">BN2475_190031</name>
</gene>
<dbReference type="Pfam" id="PF02630">
    <property type="entry name" value="SCO1-SenC"/>
    <property type="match status" value="1"/>
</dbReference>
<feature type="binding site" evidence="2">
    <location>
        <position position="69"/>
    </location>
    <ligand>
        <name>Cu cation</name>
        <dbReference type="ChEBI" id="CHEBI:23378"/>
    </ligand>
</feature>
<keyword evidence="2" id="KW-0186">Copper</keyword>
<comment type="similarity">
    <text evidence="1">Belongs to the SCO1/2 family.</text>
</comment>
<reference evidence="4 5" key="1">
    <citation type="submission" date="2016-12" db="EMBL/GenBank/DDBJ databases">
        <authorList>
            <person name="Song W.-J."/>
            <person name="Kurnit D.M."/>
        </authorList>
    </citation>
    <scope>NUCLEOTIDE SEQUENCE [LARGE SCALE GENOMIC DNA]</scope>
    <source>
        <strain evidence="4 5">STM7296</strain>
    </source>
</reference>
<dbReference type="STRING" id="1247936.BN2475_190031"/>
<evidence type="ECO:0008006" key="6">
    <source>
        <dbReference type="Google" id="ProtNLM"/>
    </source>
</evidence>
<evidence type="ECO:0000256" key="1">
    <source>
        <dbReference type="ARBA" id="ARBA00010996"/>
    </source>
</evidence>
<feature type="disulfide bond" description="Redox-active" evidence="3">
    <location>
        <begin position="69"/>
        <end position="73"/>
    </location>
</feature>
<keyword evidence="5" id="KW-1185">Reference proteome</keyword>
<dbReference type="Proteomes" id="UP000187012">
    <property type="component" value="Unassembled WGS sequence"/>
</dbReference>